<sequence length="164" mass="19173">MNVSDLLNPLPSAPNRPLRSRCISTPVISSNSHQNRYNYYRQRQDELDMDQISNEDEDEEDLMHSHMIGKPRSRFSEYEDNVIRQGVAQRLTWGQISDLLPHRKRATCFNRYRTLQGIRKSRKSQQQQQQQSSESENTTSLSPPFHYSQQPYFYANSNLSSSSS</sequence>
<gene>
    <name evidence="2" type="ORF">A0J61_11842</name>
</gene>
<feature type="non-terminal residue" evidence="2">
    <location>
        <position position="164"/>
    </location>
</feature>
<dbReference type="InParanoid" id="A0A1C7MUE8"/>
<dbReference type="CDD" id="cd00167">
    <property type="entry name" value="SANT"/>
    <property type="match status" value="1"/>
</dbReference>
<organism evidence="2 3">
    <name type="scientific">Choanephora cucurbitarum</name>
    <dbReference type="NCBI Taxonomy" id="101091"/>
    <lineage>
        <taxon>Eukaryota</taxon>
        <taxon>Fungi</taxon>
        <taxon>Fungi incertae sedis</taxon>
        <taxon>Mucoromycota</taxon>
        <taxon>Mucoromycotina</taxon>
        <taxon>Mucoromycetes</taxon>
        <taxon>Mucorales</taxon>
        <taxon>Mucorineae</taxon>
        <taxon>Choanephoraceae</taxon>
        <taxon>Choanephoroideae</taxon>
        <taxon>Choanephora</taxon>
    </lineage>
</organism>
<evidence type="ECO:0000313" key="2">
    <source>
        <dbReference type="EMBL" id="OBZ80109.1"/>
    </source>
</evidence>
<evidence type="ECO:0008006" key="4">
    <source>
        <dbReference type="Google" id="ProtNLM"/>
    </source>
</evidence>
<dbReference type="AlphaFoldDB" id="A0A1C7MUE8"/>
<feature type="compositionally biased region" description="Polar residues" evidence="1">
    <location>
        <begin position="137"/>
        <end position="151"/>
    </location>
</feature>
<dbReference type="EMBL" id="LUGH01002573">
    <property type="protein sequence ID" value="OBZ80109.1"/>
    <property type="molecule type" value="Genomic_DNA"/>
</dbReference>
<reference evidence="2 3" key="1">
    <citation type="submission" date="2016-03" db="EMBL/GenBank/DDBJ databases">
        <title>Choanephora cucurbitarum.</title>
        <authorList>
            <person name="Min B."/>
            <person name="Park H."/>
            <person name="Park J.-H."/>
            <person name="Shin H.-D."/>
            <person name="Choi I.-G."/>
        </authorList>
    </citation>
    <scope>NUCLEOTIDE SEQUENCE [LARGE SCALE GENOMIC DNA]</scope>
    <source>
        <strain evidence="2 3">KUS-F28377</strain>
    </source>
</reference>
<name>A0A1C7MUE8_9FUNG</name>
<feature type="compositionally biased region" description="Low complexity" evidence="1">
    <location>
        <begin position="124"/>
        <end position="136"/>
    </location>
</feature>
<feature type="region of interest" description="Disordered" evidence="1">
    <location>
        <begin position="118"/>
        <end position="164"/>
    </location>
</feature>
<dbReference type="SUPFAM" id="SSF46689">
    <property type="entry name" value="Homeodomain-like"/>
    <property type="match status" value="1"/>
</dbReference>
<proteinExistence type="predicted"/>
<dbReference type="Gene3D" id="1.10.10.60">
    <property type="entry name" value="Homeodomain-like"/>
    <property type="match status" value="1"/>
</dbReference>
<accession>A0A1C7MUE8</accession>
<evidence type="ECO:0000256" key="1">
    <source>
        <dbReference type="SAM" id="MobiDB-lite"/>
    </source>
</evidence>
<dbReference type="OrthoDB" id="2281363at2759"/>
<protein>
    <recommendedName>
        <fullName evidence="4">Myb-like domain-containing protein</fullName>
    </recommendedName>
</protein>
<dbReference type="Proteomes" id="UP000093000">
    <property type="component" value="Unassembled WGS sequence"/>
</dbReference>
<keyword evidence="3" id="KW-1185">Reference proteome</keyword>
<comment type="caution">
    <text evidence="2">The sequence shown here is derived from an EMBL/GenBank/DDBJ whole genome shotgun (WGS) entry which is preliminary data.</text>
</comment>
<dbReference type="InterPro" id="IPR001005">
    <property type="entry name" value="SANT/Myb"/>
</dbReference>
<dbReference type="InterPro" id="IPR009057">
    <property type="entry name" value="Homeodomain-like_sf"/>
</dbReference>
<evidence type="ECO:0000313" key="3">
    <source>
        <dbReference type="Proteomes" id="UP000093000"/>
    </source>
</evidence>